<dbReference type="InterPro" id="IPR029021">
    <property type="entry name" value="Prot-tyrosine_phosphatase-like"/>
</dbReference>
<evidence type="ECO:0000256" key="1">
    <source>
        <dbReference type="ARBA" id="ARBA00009580"/>
    </source>
</evidence>
<dbReference type="InterPro" id="IPR000387">
    <property type="entry name" value="Tyr_Pase_dom"/>
</dbReference>
<dbReference type="OrthoDB" id="1188001at2"/>
<dbReference type="STRING" id="95300.SAMN05216558_3209"/>
<reference evidence="4" key="1">
    <citation type="journal article" date="2019" name="bioRxiv">
        <title>Bacterially produced spermidine induces plant systemic susceptibility to pathogens.</title>
        <authorList>
            <person name="Melnyk R.A."/>
            <person name="Beskrovnaya P.A."/>
            <person name="Liu Z."/>
            <person name="Song Y."/>
            <person name="Haney C.H."/>
        </authorList>
    </citation>
    <scope>NUCLEOTIDE SEQUENCE [LARGE SCALE GENOMIC DNA]</scope>
    <source>
        <strain evidence="4">Dha-51</strain>
    </source>
</reference>
<dbReference type="GO" id="GO:0004721">
    <property type="term" value="F:phosphoprotein phosphatase activity"/>
    <property type="evidence" value="ECO:0007669"/>
    <property type="project" value="InterPro"/>
</dbReference>
<keyword evidence="4" id="KW-1185">Reference proteome</keyword>
<proteinExistence type="inferred from homology"/>
<sequence>MLHQEILRLKGADNFRSLKGMVARCGRRIGSDALLRADQLHSLTDEDWQTLQRLGLRTVCDLRSNGERDRYPNRVPDAAIKQLHLEVLGDVRADPRVAAMLTDNPKAEDAQDMMLAVYRQLPGLLAPLLPTLFKLFTQDKGSVLIHCTAGKDRTGVVVMLLLHALGVAPESIMDDYLCSARRFSQLSAARQEAISHAVSRMAGRSVSEAALDAILDARPEYLNAAYRVIEAEYGGLDRYLQRFSGLSPADFQTLRDALLIA</sequence>
<dbReference type="Pfam" id="PF13350">
    <property type="entry name" value="Y_phosphatase3"/>
    <property type="match status" value="1"/>
</dbReference>
<dbReference type="PANTHER" id="PTHR31126:SF1">
    <property type="entry name" value="TYROSINE SPECIFIC PROTEIN PHOSPHATASES DOMAIN-CONTAINING PROTEIN"/>
    <property type="match status" value="1"/>
</dbReference>
<dbReference type="RefSeq" id="WP_093224149.1">
    <property type="nucleotide sequence ID" value="NZ_LT629803.1"/>
</dbReference>
<name>A0A1H2NXR0_PSEVA</name>
<comment type="caution">
    <text evidence="3">The sequence shown here is derived from an EMBL/GenBank/DDBJ whole genome shotgun (WGS) entry which is preliminary data.</text>
</comment>
<dbReference type="InterPro" id="IPR016130">
    <property type="entry name" value="Tyr_Pase_AS"/>
</dbReference>
<dbReference type="Gene3D" id="3.90.190.10">
    <property type="entry name" value="Protein tyrosine phosphatase superfamily"/>
    <property type="match status" value="1"/>
</dbReference>
<dbReference type="PROSITE" id="PS00383">
    <property type="entry name" value="TYR_PHOSPHATASE_1"/>
    <property type="match status" value="1"/>
</dbReference>
<protein>
    <submittedName>
        <fullName evidence="3">Tyrosine-protein phosphatase</fullName>
    </submittedName>
</protein>
<accession>A0A1H2NXR0</accession>
<dbReference type="EMBL" id="RRZK01000009">
    <property type="protein sequence ID" value="TDB64756.1"/>
    <property type="molecule type" value="Genomic_DNA"/>
</dbReference>
<comment type="similarity">
    <text evidence="1">Belongs to the protein-tyrosine phosphatase family.</text>
</comment>
<dbReference type="InterPro" id="IPR026893">
    <property type="entry name" value="Tyr/Ser_Pase_IphP-type"/>
</dbReference>
<gene>
    <name evidence="3" type="ORF">EIY72_10065</name>
</gene>
<evidence type="ECO:0000313" key="3">
    <source>
        <dbReference type="EMBL" id="TDB64756.1"/>
    </source>
</evidence>
<dbReference type="Proteomes" id="UP000295254">
    <property type="component" value="Unassembled WGS sequence"/>
</dbReference>
<dbReference type="SUPFAM" id="SSF52799">
    <property type="entry name" value="(Phosphotyrosine protein) phosphatases II"/>
    <property type="match status" value="1"/>
</dbReference>
<evidence type="ECO:0000313" key="4">
    <source>
        <dbReference type="Proteomes" id="UP000295254"/>
    </source>
</evidence>
<dbReference type="PROSITE" id="PS50056">
    <property type="entry name" value="TYR_PHOSPHATASE_2"/>
    <property type="match status" value="1"/>
</dbReference>
<dbReference type="PANTHER" id="PTHR31126">
    <property type="entry name" value="TYROSINE-PROTEIN PHOSPHATASE"/>
    <property type="match status" value="1"/>
</dbReference>
<evidence type="ECO:0000259" key="2">
    <source>
        <dbReference type="PROSITE" id="PS50056"/>
    </source>
</evidence>
<dbReference type="AlphaFoldDB" id="A0A1H2NXR0"/>
<organism evidence="3 4">
    <name type="scientific">Pseudomonas vancouverensis</name>
    <dbReference type="NCBI Taxonomy" id="95300"/>
    <lineage>
        <taxon>Bacteria</taxon>
        <taxon>Pseudomonadati</taxon>
        <taxon>Pseudomonadota</taxon>
        <taxon>Gammaproteobacteria</taxon>
        <taxon>Pseudomonadales</taxon>
        <taxon>Pseudomonadaceae</taxon>
        <taxon>Pseudomonas</taxon>
    </lineage>
</organism>
<feature type="domain" description="Tyrosine specific protein phosphatases" evidence="2">
    <location>
        <begin position="130"/>
        <end position="162"/>
    </location>
</feature>